<dbReference type="PANTHER" id="PTHR46031:SF16">
    <property type="entry name" value="DOUBLE-STRANDED RNA-BINDING PROTEIN 4"/>
    <property type="match status" value="1"/>
</dbReference>
<reference evidence="8" key="1">
    <citation type="submission" date="2025-08" db="UniProtKB">
        <authorList>
            <consortium name="RefSeq"/>
        </authorList>
    </citation>
    <scope>IDENTIFICATION</scope>
</reference>
<evidence type="ECO:0000256" key="2">
    <source>
        <dbReference type="ARBA" id="ARBA00022884"/>
    </source>
</evidence>
<feature type="region of interest" description="Disordered" evidence="5">
    <location>
        <begin position="431"/>
        <end position="451"/>
    </location>
</feature>
<evidence type="ECO:0000256" key="5">
    <source>
        <dbReference type="SAM" id="MobiDB-lite"/>
    </source>
</evidence>
<dbReference type="InterPro" id="IPR007021">
    <property type="entry name" value="DUF659"/>
</dbReference>
<dbReference type="Pfam" id="PF04937">
    <property type="entry name" value="DUF659"/>
    <property type="match status" value="1"/>
</dbReference>
<evidence type="ECO:0000256" key="1">
    <source>
        <dbReference type="ARBA" id="ARBA00022737"/>
    </source>
</evidence>
<dbReference type="GO" id="GO:0003725">
    <property type="term" value="F:double-stranded RNA binding"/>
    <property type="evidence" value="ECO:0007669"/>
    <property type="project" value="InterPro"/>
</dbReference>
<proteinExistence type="predicted"/>
<keyword evidence="2 4" id="KW-0694">RNA-binding</keyword>
<dbReference type="Pfam" id="PF00035">
    <property type="entry name" value="dsrm"/>
    <property type="match status" value="2"/>
</dbReference>
<comment type="function">
    <text evidence="3">Binds double-stranded RNA.</text>
</comment>
<dbReference type="InterPro" id="IPR014720">
    <property type="entry name" value="dsRBD_dom"/>
</dbReference>
<keyword evidence="1" id="KW-0677">Repeat</keyword>
<name>A0A6J0PDL4_ELAGV</name>
<dbReference type="Proteomes" id="UP000504607">
    <property type="component" value="Unplaced"/>
</dbReference>
<gene>
    <name evidence="8" type="primary">LOC105036140</name>
</gene>
<accession>A0A6J0PDL4</accession>
<keyword evidence="7" id="KW-1185">Reference proteome</keyword>
<dbReference type="PROSITE" id="PS50137">
    <property type="entry name" value="DS_RBD"/>
    <property type="match status" value="2"/>
</dbReference>
<dbReference type="OrthoDB" id="5988181at2759"/>
<evidence type="ECO:0000256" key="3">
    <source>
        <dbReference type="ARBA" id="ARBA00037597"/>
    </source>
</evidence>
<evidence type="ECO:0000256" key="4">
    <source>
        <dbReference type="PROSITE-ProRule" id="PRU00266"/>
    </source>
</evidence>
<dbReference type="SUPFAM" id="SSF54768">
    <property type="entry name" value="dsRNA-binding domain-like"/>
    <property type="match status" value="2"/>
</dbReference>
<sequence>MVDPHGKKITDLRNKGNKKSRQHGPMDAFCNIRREGTSGNKEMGKQTTINDAYKKELREKACADLARWMYEAAIPFEAMKLDSFRVAIESIGRYRVGMKPPTAYEVRVPLLKKEVAHIDEIMKSHREEWARIGCTIMSDGWQDKSQRTLINFLVNCLKGSMFIEYVDVSVYMKTGENLFKLLDRMVQKVGVENVVQVVIDNAASYGLAENQMPYKNQLQTFAQRKNVDLPIYTYIREGLPHAPRFKATVTFNGKIFESSQYFSTLKEAEHDAAKVALMSSLPEENQQGETGFYKNLLQELAHKEGFSLPKYTTVGDGACHKPSFSSTVEVEGESFEGDVANTKKQAETNAAKVAWCTLNERRLSKLPSGLPSSGQLQKEPSCVVSSLESAVVMKLHEPRDVSVPVSQVKIDKVAEVASDKLEPTTADSVKALPDNQKTYSPSGFVENDDSFNDQSSATVQQLKDPEITMMKAATDTELPNAEGTCSLLCNRIRVYPRKTDQVLPEGATLLPFSDDMWVAVSLDFSNREVHCECRWWFGLTCSPGRDWRPKFPLHL</sequence>
<evidence type="ECO:0000313" key="8">
    <source>
        <dbReference type="RefSeq" id="XP_019703112.1"/>
    </source>
</evidence>
<dbReference type="PANTHER" id="PTHR46031">
    <property type="match status" value="1"/>
</dbReference>
<organism evidence="7 8">
    <name type="scientific">Elaeis guineensis var. tenera</name>
    <name type="common">Oil palm</name>
    <dbReference type="NCBI Taxonomy" id="51953"/>
    <lineage>
        <taxon>Eukaryota</taxon>
        <taxon>Viridiplantae</taxon>
        <taxon>Streptophyta</taxon>
        <taxon>Embryophyta</taxon>
        <taxon>Tracheophyta</taxon>
        <taxon>Spermatophyta</taxon>
        <taxon>Magnoliopsida</taxon>
        <taxon>Liliopsida</taxon>
        <taxon>Arecaceae</taxon>
        <taxon>Arecoideae</taxon>
        <taxon>Cocoseae</taxon>
        <taxon>Elaeidinae</taxon>
        <taxon>Elaeis</taxon>
    </lineage>
</organism>
<dbReference type="CDD" id="cd19907">
    <property type="entry name" value="DSRM_AtDRB-like_rpt1"/>
    <property type="match status" value="1"/>
</dbReference>
<dbReference type="FunCoup" id="A0A6J0PDL4">
    <property type="interactions" value="1077"/>
</dbReference>
<dbReference type="AlphaFoldDB" id="A0A6J0PDL4"/>
<dbReference type="InParanoid" id="A0A6J0PDL4"/>
<dbReference type="Gene3D" id="3.30.160.20">
    <property type="match status" value="2"/>
</dbReference>
<feature type="domain" description="DRBM" evidence="6">
    <location>
        <begin position="213"/>
        <end position="277"/>
    </location>
</feature>
<dbReference type="RefSeq" id="XP_019703112.1">
    <property type="nucleotide sequence ID" value="XM_019847553.2"/>
</dbReference>
<dbReference type="SMART" id="SM00358">
    <property type="entry name" value="DSRM"/>
    <property type="match status" value="2"/>
</dbReference>
<evidence type="ECO:0000313" key="7">
    <source>
        <dbReference type="Proteomes" id="UP000504607"/>
    </source>
</evidence>
<dbReference type="InterPro" id="IPR044450">
    <property type="entry name" value="AtDRB-like_DSRM_1"/>
</dbReference>
<protein>
    <submittedName>
        <fullName evidence="8">Double-stranded RNA-binding protein 1 isoform X1</fullName>
    </submittedName>
</protein>
<feature type="region of interest" description="Disordered" evidence="5">
    <location>
        <begin position="1"/>
        <end position="26"/>
    </location>
</feature>
<feature type="domain" description="DRBM" evidence="6">
    <location>
        <begin position="292"/>
        <end position="360"/>
    </location>
</feature>
<feature type="compositionally biased region" description="Basic and acidic residues" evidence="5">
    <location>
        <begin position="1"/>
        <end position="14"/>
    </location>
</feature>
<evidence type="ECO:0000259" key="6">
    <source>
        <dbReference type="PROSITE" id="PS50137"/>
    </source>
</evidence>